<reference evidence="2" key="1">
    <citation type="submission" date="2020-10" db="EMBL/GenBank/DDBJ databases">
        <authorList>
            <person name="Castelo-Branco R."/>
            <person name="Eusebio N."/>
            <person name="Adriana R."/>
            <person name="Vieira A."/>
            <person name="Brugerolle De Fraissinette N."/>
            <person name="Rezende De Castro R."/>
            <person name="Schneider M.P."/>
            <person name="Vasconcelos V."/>
            <person name="Leao P.N."/>
        </authorList>
    </citation>
    <scope>NUCLEOTIDE SEQUENCE</scope>
    <source>
        <strain evidence="2">LEGE 11480</strain>
    </source>
</reference>
<dbReference type="AlphaFoldDB" id="A0A928Z2V0"/>
<dbReference type="NCBIfam" id="TIGR01484">
    <property type="entry name" value="HAD-SF-IIB"/>
    <property type="match status" value="1"/>
</dbReference>
<dbReference type="EMBL" id="JADEXQ010000025">
    <property type="protein sequence ID" value="MBE9029944.1"/>
    <property type="molecule type" value="Genomic_DNA"/>
</dbReference>
<dbReference type="InterPro" id="IPR023214">
    <property type="entry name" value="HAD_sf"/>
</dbReference>
<dbReference type="PANTHER" id="PTHR10000">
    <property type="entry name" value="PHOSPHOSERINE PHOSPHATASE"/>
    <property type="match status" value="1"/>
</dbReference>
<dbReference type="Gene3D" id="3.40.50.1000">
    <property type="entry name" value="HAD superfamily/HAD-like"/>
    <property type="match status" value="1"/>
</dbReference>
<keyword evidence="3" id="KW-1185">Reference proteome</keyword>
<organism evidence="2 3">
    <name type="scientific">Romeriopsis navalis LEGE 11480</name>
    <dbReference type="NCBI Taxonomy" id="2777977"/>
    <lineage>
        <taxon>Bacteria</taxon>
        <taxon>Bacillati</taxon>
        <taxon>Cyanobacteriota</taxon>
        <taxon>Cyanophyceae</taxon>
        <taxon>Leptolyngbyales</taxon>
        <taxon>Leptolyngbyaceae</taxon>
        <taxon>Romeriopsis</taxon>
        <taxon>Romeriopsis navalis</taxon>
    </lineage>
</organism>
<name>A0A928Z2V0_9CYAN</name>
<dbReference type="InterPro" id="IPR036412">
    <property type="entry name" value="HAD-like_sf"/>
</dbReference>
<protein>
    <submittedName>
        <fullName evidence="2">HAD family phosphatase</fullName>
    </submittedName>
</protein>
<feature type="domain" description="Sucrose phosphatase-like" evidence="1">
    <location>
        <begin position="29"/>
        <end position="220"/>
    </location>
</feature>
<dbReference type="PANTHER" id="PTHR10000:SF8">
    <property type="entry name" value="HAD SUPERFAMILY HYDROLASE-LIKE, TYPE 3"/>
    <property type="match status" value="1"/>
</dbReference>
<dbReference type="SUPFAM" id="SSF56784">
    <property type="entry name" value="HAD-like"/>
    <property type="match status" value="1"/>
</dbReference>
<evidence type="ECO:0000259" key="1">
    <source>
        <dbReference type="Pfam" id="PF05116"/>
    </source>
</evidence>
<dbReference type="InterPro" id="IPR006380">
    <property type="entry name" value="SPP-like_dom"/>
</dbReference>
<dbReference type="Proteomes" id="UP000625316">
    <property type="component" value="Unassembled WGS sequence"/>
</dbReference>
<dbReference type="GO" id="GO:0005829">
    <property type="term" value="C:cytosol"/>
    <property type="evidence" value="ECO:0007669"/>
    <property type="project" value="TreeGrafter"/>
</dbReference>
<dbReference type="Pfam" id="PF05116">
    <property type="entry name" value="S6PP"/>
    <property type="match status" value="1"/>
</dbReference>
<evidence type="ECO:0000313" key="3">
    <source>
        <dbReference type="Proteomes" id="UP000625316"/>
    </source>
</evidence>
<dbReference type="InterPro" id="IPR006379">
    <property type="entry name" value="HAD-SF_hydro_IIB"/>
</dbReference>
<proteinExistence type="predicted"/>
<dbReference type="GO" id="GO:0016791">
    <property type="term" value="F:phosphatase activity"/>
    <property type="evidence" value="ECO:0007669"/>
    <property type="project" value="TreeGrafter"/>
</dbReference>
<comment type="caution">
    <text evidence="2">The sequence shown here is derived from an EMBL/GenBank/DDBJ whole genome shotgun (WGS) entry which is preliminary data.</text>
</comment>
<sequence length="266" mass="29428">MISLTIMPLIPPTALRPLAESDQALSQIQLIATDMDGTLTIDEKFTPQLFQALQKLQQAQIAVIVITGRSAGWVNAVNHYFPVAGAICENGGLFYQGDTTEFLVDIPDITQHRQNLAAMFQQLQQRFPQIQEASDNRFRLTDWTFDVAGLSQADLAVMDQQCAAAGWGFTYSTVQCHIKPHEQSKANGLQYVLQQHFSAISLAQVMTIGDSPNDVSLFNPVIFPNSTGVQNVSRYTDQLAHLPRFITPSPEGKGFCELVDRLICSK</sequence>
<gene>
    <name evidence="2" type="ORF">IQ266_09415</name>
</gene>
<dbReference type="GO" id="GO:0000287">
    <property type="term" value="F:magnesium ion binding"/>
    <property type="evidence" value="ECO:0007669"/>
    <property type="project" value="TreeGrafter"/>
</dbReference>
<evidence type="ECO:0000313" key="2">
    <source>
        <dbReference type="EMBL" id="MBE9029944.1"/>
    </source>
</evidence>
<accession>A0A928Z2V0</accession>
<dbReference type="Gene3D" id="3.90.1070.10">
    <property type="match status" value="1"/>
</dbReference>